<organism evidence="2 3">
    <name type="scientific">Labilithrix luteola</name>
    <dbReference type="NCBI Taxonomy" id="1391654"/>
    <lineage>
        <taxon>Bacteria</taxon>
        <taxon>Pseudomonadati</taxon>
        <taxon>Myxococcota</taxon>
        <taxon>Polyangia</taxon>
        <taxon>Polyangiales</taxon>
        <taxon>Labilitrichaceae</taxon>
        <taxon>Labilithrix</taxon>
    </lineage>
</organism>
<dbReference type="KEGG" id="llu:AKJ09_08579"/>
<dbReference type="RefSeq" id="WP_275936686.1">
    <property type="nucleotide sequence ID" value="NZ_CP012333.1"/>
</dbReference>
<proteinExistence type="predicted"/>
<dbReference type="AlphaFoldDB" id="A0A0K1Q7X4"/>
<name>A0A0K1Q7X4_9BACT</name>
<accession>A0A0K1Q7X4</accession>
<evidence type="ECO:0000313" key="2">
    <source>
        <dbReference type="EMBL" id="AKV01916.1"/>
    </source>
</evidence>
<gene>
    <name evidence="2" type="ORF">AKJ09_08579</name>
</gene>
<keyword evidence="3" id="KW-1185">Reference proteome</keyword>
<feature type="compositionally biased region" description="Low complexity" evidence="1">
    <location>
        <begin position="31"/>
        <end position="41"/>
    </location>
</feature>
<sequence>MSTPQDSPKRRKQKARRTKQLAAWREKKAAEGTTAAPAAKK</sequence>
<protein>
    <submittedName>
        <fullName evidence="2">Uncharacterized protein</fullName>
    </submittedName>
</protein>
<feature type="compositionally biased region" description="Basic residues" evidence="1">
    <location>
        <begin position="9"/>
        <end position="19"/>
    </location>
</feature>
<dbReference type="Proteomes" id="UP000064967">
    <property type="component" value="Chromosome"/>
</dbReference>
<reference evidence="2 3" key="1">
    <citation type="submission" date="2015-08" db="EMBL/GenBank/DDBJ databases">
        <authorList>
            <person name="Babu N.S."/>
            <person name="Beckwith C.J."/>
            <person name="Beseler K.G."/>
            <person name="Brison A."/>
            <person name="Carone J.V."/>
            <person name="Caskin T.P."/>
            <person name="Diamond M."/>
            <person name="Durham M.E."/>
            <person name="Foxe J.M."/>
            <person name="Go M."/>
            <person name="Henderson B.A."/>
            <person name="Jones I.B."/>
            <person name="McGettigan J.A."/>
            <person name="Micheletti S.J."/>
            <person name="Nasrallah M.E."/>
            <person name="Ortiz D."/>
            <person name="Piller C.R."/>
            <person name="Privatt S.R."/>
            <person name="Schneider S.L."/>
            <person name="Sharp S."/>
            <person name="Smith T.C."/>
            <person name="Stanton J.D."/>
            <person name="Ullery H.E."/>
            <person name="Wilson R.J."/>
            <person name="Serrano M.G."/>
            <person name="Buck G."/>
            <person name="Lee V."/>
            <person name="Wang Y."/>
            <person name="Carvalho R."/>
            <person name="Voegtly L."/>
            <person name="Shi R."/>
            <person name="Duckworth R."/>
            <person name="Johnson A."/>
            <person name="Loviza R."/>
            <person name="Walstead R."/>
            <person name="Shah Z."/>
            <person name="Kiflezghi M."/>
            <person name="Wade K."/>
            <person name="Ball S.L."/>
            <person name="Bradley K.W."/>
            <person name="Asai D.J."/>
            <person name="Bowman C.A."/>
            <person name="Russell D.A."/>
            <person name="Pope W.H."/>
            <person name="Jacobs-Sera D."/>
            <person name="Hendrix R.W."/>
            <person name="Hatfull G.F."/>
        </authorList>
    </citation>
    <scope>NUCLEOTIDE SEQUENCE [LARGE SCALE GENOMIC DNA]</scope>
    <source>
        <strain evidence="2 3">DSM 27648</strain>
    </source>
</reference>
<evidence type="ECO:0000313" key="3">
    <source>
        <dbReference type="Proteomes" id="UP000064967"/>
    </source>
</evidence>
<dbReference type="EMBL" id="CP012333">
    <property type="protein sequence ID" value="AKV01916.1"/>
    <property type="molecule type" value="Genomic_DNA"/>
</dbReference>
<feature type="region of interest" description="Disordered" evidence="1">
    <location>
        <begin position="1"/>
        <end position="41"/>
    </location>
</feature>
<evidence type="ECO:0000256" key="1">
    <source>
        <dbReference type="SAM" id="MobiDB-lite"/>
    </source>
</evidence>